<evidence type="ECO:0000259" key="9">
    <source>
        <dbReference type="Pfam" id="PF21338"/>
    </source>
</evidence>
<evidence type="ECO:0000256" key="3">
    <source>
        <dbReference type="ARBA" id="ARBA00012891"/>
    </source>
</evidence>
<dbReference type="InterPro" id="IPR011010">
    <property type="entry name" value="DNA_brk_join_enz"/>
</dbReference>
<dbReference type="GO" id="GO:0006265">
    <property type="term" value="P:DNA topological change"/>
    <property type="evidence" value="ECO:0007669"/>
    <property type="project" value="InterPro"/>
</dbReference>
<feature type="domain" description="DNA topoisomerase IB N-terminal" evidence="9">
    <location>
        <begin position="56"/>
        <end position="104"/>
    </location>
</feature>
<keyword evidence="5" id="KW-0238">DNA-binding</keyword>
<dbReference type="InterPro" id="IPR014711">
    <property type="entry name" value="TopoI_cat_a-hlx-sub_euk"/>
</dbReference>
<dbReference type="Gene3D" id="1.10.132.120">
    <property type="match status" value="1"/>
</dbReference>
<comment type="catalytic activity">
    <reaction evidence="1">
        <text>ATP-independent breakage of single-stranded DNA, followed by passage and rejoining.</text>
        <dbReference type="EC" id="5.6.2.1"/>
    </reaction>
</comment>
<feature type="compositionally biased region" description="Polar residues" evidence="7">
    <location>
        <begin position="1"/>
        <end position="11"/>
    </location>
</feature>
<dbReference type="Pfam" id="PF01028">
    <property type="entry name" value="Topoisom_I"/>
    <property type="match status" value="1"/>
</dbReference>
<dbReference type="GO" id="GO:0003917">
    <property type="term" value="F:DNA topoisomerase type I (single strand cut, ATP-independent) activity"/>
    <property type="evidence" value="ECO:0007669"/>
    <property type="project" value="UniProtKB-EC"/>
</dbReference>
<evidence type="ECO:0000256" key="1">
    <source>
        <dbReference type="ARBA" id="ARBA00000213"/>
    </source>
</evidence>
<dbReference type="InterPro" id="IPR035447">
    <property type="entry name" value="DNA_topo_I_N_sf"/>
</dbReference>
<dbReference type="PROSITE" id="PS52038">
    <property type="entry name" value="TOPO_IB_2"/>
    <property type="match status" value="1"/>
</dbReference>
<proteinExistence type="inferred from homology"/>
<feature type="region of interest" description="Disordered" evidence="7">
    <location>
        <begin position="1"/>
        <end position="27"/>
    </location>
</feature>
<dbReference type="AlphaFoldDB" id="A0A0R0CPZ6"/>
<dbReference type="InterPro" id="IPR049331">
    <property type="entry name" value="Top1B_N_bact"/>
</dbReference>
<dbReference type="EMBL" id="LDJL01000001">
    <property type="protein sequence ID" value="KRG72013.1"/>
    <property type="molecule type" value="Genomic_DNA"/>
</dbReference>
<keyword evidence="11" id="KW-1185">Reference proteome</keyword>
<reference evidence="10 11" key="1">
    <citation type="submission" date="2015-05" db="EMBL/GenBank/DDBJ databases">
        <title>Genome sequencing and analysis of members of genus Stenotrophomonas.</title>
        <authorList>
            <person name="Patil P.P."/>
            <person name="Midha S."/>
            <person name="Patil P.B."/>
        </authorList>
    </citation>
    <scope>NUCLEOTIDE SEQUENCE [LARGE SCALE GENOMIC DNA]</scope>
    <source>
        <strain evidence="10 11">DSM 21858</strain>
    </source>
</reference>
<dbReference type="PRINTS" id="PR00416">
    <property type="entry name" value="EUTPISMRASEI"/>
</dbReference>
<accession>A0A0R0CPZ6</accession>
<gene>
    <name evidence="10" type="ORF">ABB29_00670</name>
</gene>
<evidence type="ECO:0000313" key="10">
    <source>
        <dbReference type="EMBL" id="KRG72013.1"/>
    </source>
</evidence>
<dbReference type="InterPro" id="IPR001631">
    <property type="entry name" value="TopoI"/>
</dbReference>
<dbReference type="Gene3D" id="3.90.15.10">
    <property type="entry name" value="Topoisomerase I, Chain A, domain 3"/>
    <property type="match status" value="1"/>
</dbReference>
<organism evidence="10 11">
    <name type="scientific">Pseudoxanthomonas dokdonensis</name>
    <dbReference type="NCBI Taxonomy" id="344882"/>
    <lineage>
        <taxon>Bacteria</taxon>
        <taxon>Pseudomonadati</taxon>
        <taxon>Pseudomonadota</taxon>
        <taxon>Gammaproteobacteria</taxon>
        <taxon>Lysobacterales</taxon>
        <taxon>Lysobacteraceae</taxon>
        <taxon>Pseudoxanthomonas</taxon>
    </lineage>
</organism>
<dbReference type="OrthoDB" id="9778962at2"/>
<dbReference type="Proteomes" id="UP000052052">
    <property type="component" value="Unassembled WGS sequence"/>
</dbReference>
<evidence type="ECO:0000256" key="4">
    <source>
        <dbReference type="ARBA" id="ARBA00023029"/>
    </source>
</evidence>
<comment type="caution">
    <text evidence="10">The sequence shown here is derived from an EMBL/GenBank/DDBJ whole genome shotgun (WGS) entry which is preliminary data.</text>
</comment>
<dbReference type="GO" id="GO:0003677">
    <property type="term" value="F:DNA binding"/>
    <property type="evidence" value="ECO:0007669"/>
    <property type="project" value="UniProtKB-KW"/>
</dbReference>
<keyword evidence="4" id="KW-0799">Topoisomerase</keyword>
<protein>
    <recommendedName>
        <fullName evidence="3">DNA topoisomerase</fullName>
        <ecNumber evidence="3">5.6.2.1</ecNumber>
    </recommendedName>
</protein>
<evidence type="ECO:0000256" key="6">
    <source>
        <dbReference type="ARBA" id="ARBA00023235"/>
    </source>
</evidence>
<evidence type="ECO:0000313" key="11">
    <source>
        <dbReference type="Proteomes" id="UP000052052"/>
    </source>
</evidence>
<dbReference type="SUPFAM" id="SSF55869">
    <property type="entry name" value="DNA topoisomerase I domain"/>
    <property type="match status" value="1"/>
</dbReference>
<evidence type="ECO:0000256" key="7">
    <source>
        <dbReference type="SAM" id="MobiDB-lite"/>
    </source>
</evidence>
<comment type="similarity">
    <text evidence="2">Belongs to the type IB topoisomerase family.</text>
</comment>
<dbReference type="PATRIC" id="fig|344882.3.peg.138"/>
<feature type="domain" description="DNA topoisomerase I catalytic core eukaryotic-type" evidence="8">
    <location>
        <begin position="120"/>
        <end position="323"/>
    </location>
</feature>
<dbReference type="Gene3D" id="3.30.66.10">
    <property type="entry name" value="DNA topoisomerase I domain"/>
    <property type="match status" value="1"/>
</dbReference>
<dbReference type="EC" id="5.6.2.1" evidence="3"/>
<dbReference type="SUPFAM" id="SSF56349">
    <property type="entry name" value="DNA breaking-rejoining enzymes"/>
    <property type="match status" value="1"/>
</dbReference>
<evidence type="ECO:0000259" key="8">
    <source>
        <dbReference type="Pfam" id="PF01028"/>
    </source>
</evidence>
<sequence>MSLTAPRQNRCMSAVPASDTPLDQPDPAALEHARQAGLRYVSDSDGGISRRRQGKGFSYRLPDGRPLRDASTLQRIRQLAIPPAYVDVWICSNPRGHLQATGRDARGRKQYRYHPQWTAIRDGGKFDRIIAFGQALPRLRRRLRTDLRLPGLPQRKVLALVVAVMAETLIRVGNANYTRDNHSFGLTTLRNRHVEFARGGARLQFRGKSGKPQTVQIDDPRLARLVRRCHQLPGHALFQYRDDDGQLQPVDSGQINAYLGEVMGTDFSAKDFRTWGATLAAFQQLAATPLPEPASERALAGCEKDAITIVAGRLGNTVSVCRKAYVDPVVLEGWRDGRVQRYAASARGERQWEQAALRFLKAAHRSTRPSRSATRRS</sequence>
<dbReference type="InterPro" id="IPR013500">
    <property type="entry name" value="TopoI_cat_euk"/>
</dbReference>
<keyword evidence="6 10" id="KW-0413">Isomerase</keyword>
<evidence type="ECO:0000256" key="5">
    <source>
        <dbReference type="ARBA" id="ARBA00023125"/>
    </source>
</evidence>
<dbReference type="STRING" id="344882.ABB29_00670"/>
<dbReference type="Pfam" id="PF21338">
    <property type="entry name" value="Top1B_N_bact"/>
    <property type="match status" value="1"/>
</dbReference>
<name>A0A0R0CPZ6_9GAMM</name>
<evidence type="ECO:0000256" key="2">
    <source>
        <dbReference type="ARBA" id="ARBA00006645"/>
    </source>
</evidence>